<dbReference type="InterPro" id="IPR000953">
    <property type="entry name" value="Chromo/chromo_shadow_dom"/>
</dbReference>
<dbReference type="AlphaFoldDB" id="A0A4P9Y946"/>
<dbReference type="Proteomes" id="UP000281549">
    <property type="component" value="Unassembled WGS sequence"/>
</dbReference>
<protein>
    <recommendedName>
        <fullName evidence="1">Chromo domain-containing protein</fullName>
    </recommendedName>
</protein>
<dbReference type="InterPro" id="IPR023780">
    <property type="entry name" value="Chromo_domain"/>
</dbReference>
<gene>
    <name evidence="2" type="ORF">ROZALSC1DRAFT_18648</name>
</gene>
<dbReference type="EMBL" id="ML008716">
    <property type="protein sequence ID" value="RKP15575.1"/>
    <property type="molecule type" value="Genomic_DNA"/>
</dbReference>
<evidence type="ECO:0000259" key="1">
    <source>
        <dbReference type="PROSITE" id="PS50013"/>
    </source>
</evidence>
<dbReference type="InterPro" id="IPR016197">
    <property type="entry name" value="Chromo-like_dom_sf"/>
</dbReference>
<organism evidence="2 3">
    <name type="scientific">Rozella allomycis (strain CSF55)</name>
    <dbReference type="NCBI Taxonomy" id="988480"/>
    <lineage>
        <taxon>Eukaryota</taxon>
        <taxon>Fungi</taxon>
        <taxon>Fungi incertae sedis</taxon>
        <taxon>Cryptomycota</taxon>
        <taxon>Cryptomycota incertae sedis</taxon>
        <taxon>Rozella</taxon>
    </lineage>
</organism>
<sequence>YLVKWKNLDDSHNEWVQEEDFHDNRPIQRYWKRRRDQQKIVSLRKPKPVRLRLRMPRDQD</sequence>
<evidence type="ECO:0000313" key="3">
    <source>
        <dbReference type="Proteomes" id="UP000281549"/>
    </source>
</evidence>
<accession>A0A4P9Y946</accession>
<reference evidence="3" key="1">
    <citation type="journal article" date="2018" name="Nat. Microbiol.">
        <title>Leveraging single-cell genomics to expand the fungal tree of life.</title>
        <authorList>
            <person name="Ahrendt S.R."/>
            <person name="Quandt C.A."/>
            <person name="Ciobanu D."/>
            <person name="Clum A."/>
            <person name="Salamov A."/>
            <person name="Andreopoulos B."/>
            <person name="Cheng J.F."/>
            <person name="Woyke T."/>
            <person name="Pelin A."/>
            <person name="Henrissat B."/>
            <person name="Reynolds N.K."/>
            <person name="Benny G.L."/>
            <person name="Smith M.E."/>
            <person name="James T.Y."/>
            <person name="Grigoriev I.V."/>
        </authorList>
    </citation>
    <scope>NUCLEOTIDE SEQUENCE [LARGE SCALE GENOMIC DNA]</scope>
    <source>
        <strain evidence="3">CSF55</strain>
    </source>
</reference>
<evidence type="ECO:0000313" key="2">
    <source>
        <dbReference type="EMBL" id="RKP15575.1"/>
    </source>
</evidence>
<dbReference type="SUPFAM" id="SSF54160">
    <property type="entry name" value="Chromo domain-like"/>
    <property type="match status" value="1"/>
</dbReference>
<feature type="domain" description="Chromo" evidence="1">
    <location>
        <begin position="1"/>
        <end position="42"/>
    </location>
</feature>
<name>A0A4P9Y946_ROZAC</name>
<dbReference type="Gene3D" id="2.40.50.40">
    <property type="match status" value="1"/>
</dbReference>
<dbReference type="PROSITE" id="PS50013">
    <property type="entry name" value="CHROMO_2"/>
    <property type="match status" value="1"/>
</dbReference>
<proteinExistence type="predicted"/>
<feature type="non-terminal residue" evidence="2">
    <location>
        <position position="1"/>
    </location>
</feature>
<dbReference type="Pfam" id="PF00385">
    <property type="entry name" value="Chromo"/>
    <property type="match status" value="1"/>
</dbReference>